<dbReference type="InterPro" id="IPR020588">
    <property type="entry name" value="RecA_ATP-bd"/>
</dbReference>
<dbReference type="GO" id="GO:0005829">
    <property type="term" value="C:cytosol"/>
    <property type="evidence" value="ECO:0007669"/>
    <property type="project" value="TreeGrafter"/>
</dbReference>
<gene>
    <name evidence="11" type="primary">radA</name>
    <name evidence="15" type="ORF">A2215_04315</name>
</gene>
<dbReference type="STRING" id="1797472.A2215_04315"/>
<evidence type="ECO:0000256" key="4">
    <source>
        <dbReference type="ARBA" id="ARBA00022771"/>
    </source>
</evidence>
<dbReference type="InterPro" id="IPR041166">
    <property type="entry name" value="Rubredoxin_2"/>
</dbReference>
<keyword evidence="10 11" id="KW-0234">DNA repair</keyword>
<dbReference type="PANTHER" id="PTHR32472:SF10">
    <property type="entry name" value="DNA REPAIR PROTEIN RADA-LIKE PROTEIN"/>
    <property type="match status" value="1"/>
</dbReference>
<dbReference type="Gene3D" id="3.30.230.10">
    <property type="match status" value="1"/>
</dbReference>
<keyword evidence="6 13" id="KW-0862">Zinc</keyword>
<keyword evidence="5" id="KW-0378">Hydrolase</keyword>
<dbReference type="EMBL" id="MEZY01000027">
    <property type="protein sequence ID" value="OGD64023.1"/>
    <property type="molecule type" value="Genomic_DNA"/>
</dbReference>
<dbReference type="CDD" id="cd01121">
    <property type="entry name" value="RadA_SMS_N"/>
    <property type="match status" value="1"/>
</dbReference>
<dbReference type="PRINTS" id="PR01874">
    <property type="entry name" value="DNAREPAIRADA"/>
</dbReference>
<feature type="region of interest" description="Lon-protease-like" evidence="11">
    <location>
        <begin position="347"/>
        <end position="431"/>
    </location>
</feature>
<dbReference type="FunFam" id="3.40.50.300:FF:000050">
    <property type="entry name" value="DNA repair protein RadA"/>
    <property type="match status" value="1"/>
</dbReference>
<dbReference type="SUPFAM" id="SSF54211">
    <property type="entry name" value="Ribosomal protein S5 domain 2-like"/>
    <property type="match status" value="1"/>
</dbReference>
<evidence type="ECO:0000256" key="5">
    <source>
        <dbReference type="ARBA" id="ARBA00022801"/>
    </source>
</evidence>
<evidence type="ECO:0000256" key="3">
    <source>
        <dbReference type="ARBA" id="ARBA00022763"/>
    </source>
</evidence>
<keyword evidence="7 11" id="KW-0067">ATP-binding</keyword>
<keyword evidence="4 13" id="KW-0863">Zinc-finger</keyword>
<evidence type="ECO:0000256" key="1">
    <source>
        <dbReference type="ARBA" id="ARBA00022723"/>
    </source>
</evidence>
<protein>
    <recommendedName>
        <fullName evidence="11 12">DNA repair protein RadA</fullName>
    </recommendedName>
</protein>
<keyword evidence="9 11" id="KW-0238">DNA-binding</keyword>
<evidence type="ECO:0000256" key="6">
    <source>
        <dbReference type="ARBA" id="ARBA00022833"/>
    </source>
</evidence>
<dbReference type="GO" id="GO:0016787">
    <property type="term" value="F:hydrolase activity"/>
    <property type="evidence" value="ECO:0007669"/>
    <property type="project" value="UniProtKB-KW"/>
</dbReference>
<dbReference type="SUPFAM" id="SSF52540">
    <property type="entry name" value="P-loop containing nucleoside triphosphate hydrolases"/>
    <property type="match status" value="1"/>
</dbReference>
<comment type="similarity">
    <text evidence="11 13">Belongs to the RecA family. RadA subfamily.</text>
</comment>
<keyword evidence="8 11" id="KW-0346">Stress response</keyword>
<dbReference type="InterPro" id="IPR027417">
    <property type="entry name" value="P-loop_NTPase"/>
</dbReference>
<dbReference type="GO" id="GO:0140664">
    <property type="term" value="F:ATP-dependent DNA damage sensor activity"/>
    <property type="evidence" value="ECO:0007669"/>
    <property type="project" value="InterPro"/>
</dbReference>
<evidence type="ECO:0000256" key="13">
    <source>
        <dbReference type="RuleBase" id="RU003555"/>
    </source>
</evidence>
<dbReference type="Pfam" id="PF18073">
    <property type="entry name" value="Zn_ribbon_LapB"/>
    <property type="match status" value="1"/>
</dbReference>
<dbReference type="GO" id="GO:0005524">
    <property type="term" value="F:ATP binding"/>
    <property type="evidence" value="ECO:0007669"/>
    <property type="project" value="UniProtKB-UniRule"/>
</dbReference>
<reference evidence="15 16" key="1">
    <citation type="journal article" date="2016" name="Nat. Commun.">
        <title>Thousands of microbial genomes shed light on interconnected biogeochemical processes in an aquifer system.</title>
        <authorList>
            <person name="Anantharaman K."/>
            <person name="Brown C.T."/>
            <person name="Hug L.A."/>
            <person name="Sharon I."/>
            <person name="Castelle C.J."/>
            <person name="Probst A.J."/>
            <person name="Thomas B.C."/>
            <person name="Singh A."/>
            <person name="Wilkins M.J."/>
            <person name="Karaoz U."/>
            <person name="Brodie E.L."/>
            <person name="Williams K.H."/>
            <person name="Hubbard S.S."/>
            <person name="Banfield J.F."/>
        </authorList>
    </citation>
    <scope>NUCLEOTIDE SEQUENCE [LARGE SCALE GENOMIC DNA]</scope>
</reference>
<dbReference type="SMART" id="SM00382">
    <property type="entry name" value="AAA"/>
    <property type="match status" value="1"/>
</dbReference>
<evidence type="ECO:0000256" key="7">
    <source>
        <dbReference type="ARBA" id="ARBA00022840"/>
    </source>
</evidence>
<organism evidence="15 16">
    <name type="scientific">Candidatus Berkelbacteria bacterium RIFOXYA2_FULL_43_10</name>
    <dbReference type="NCBI Taxonomy" id="1797472"/>
    <lineage>
        <taxon>Bacteria</taxon>
        <taxon>Candidatus Berkelbacteria</taxon>
    </lineage>
</organism>
<dbReference type="GO" id="GO:0008270">
    <property type="term" value="F:zinc ion binding"/>
    <property type="evidence" value="ECO:0007669"/>
    <property type="project" value="UniProtKB-KW"/>
</dbReference>
<evidence type="ECO:0000256" key="11">
    <source>
        <dbReference type="HAMAP-Rule" id="MF_01498"/>
    </source>
</evidence>
<dbReference type="GO" id="GO:0003684">
    <property type="term" value="F:damaged DNA binding"/>
    <property type="evidence" value="ECO:0007669"/>
    <property type="project" value="InterPro"/>
</dbReference>
<evidence type="ECO:0000256" key="2">
    <source>
        <dbReference type="ARBA" id="ARBA00022741"/>
    </source>
</evidence>
<keyword evidence="1 11" id="KW-0479">Metal-binding</keyword>
<comment type="function">
    <text evidence="13">DNA-dependent ATPase involved in processing of recombination intermediates, plays a role in repairing DNA breaks. Stimulates the branch migration of RecA-mediated strand transfer reactions, allowing the 3' invading strand to extend heteroduplex DNA faster. Binds ssDNA in the presence of ADP but not other nucleotides, has ATPase activity that is stimulated by ssDNA and various branched DNA structures, but inhibited by SSB. Does not have RecA's homology-searching function.</text>
</comment>
<dbReference type="Gene3D" id="3.40.50.300">
    <property type="entry name" value="P-loop containing nucleotide triphosphate hydrolases"/>
    <property type="match status" value="1"/>
</dbReference>
<accession>A0A1F5E9I6</accession>
<dbReference type="Proteomes" id="UP000178583">
    <property type="component" value="Unassembled WGS sequence"/>
</dbReference>
<dbReference type="InterPro" id="IPR014721">
    <property type="entry name" value="Ribsml_uS5_D2-typ_fold_subgr"/>
</dbReference>
<keyword evidence="2 11" id="KW-0547">Nucleotide-binding</keyword>
<dbReference type="InterPro" id="IPR004504">
    <property type="entry name" value="DNA_repair_RadA"/>
</dbReference>
<dbReference type="Pfam" id="PF13481">
    <property type="entry name" value="AAA_25"/>
    <property type="match status" value="1"/>
</dbReference>
<name>A0A1F5E9I6_9BACT</name>
<sequence length="431" mass="46961">MSKSNKKIWLCENCGNDFLSWAGRCEACGEWNTLKEVDFQVSSVSPGRSSSKIDANFKKFSEIKIVNNARIETGIAEFDRVLGGGAVAGSVILLGGEPGIGKSTLTLELARNIKNIIYLSGEESLDQIKIRADRLGVNSDQAKIIATGEIEVLAQEIPKSKPELIIVDSIQTVYLSEQNSTPGSIVQVRECGMYLQRLAKQSGVPILIVGHVTKEGNIAGPRMLEHLVDVVLYMEGERFHDARILRGIKNRFGATNEVGLFLMAERGLTEIKNPSELFLSKHESKPGSAVTATMEGTRPILVEIQALTIPTNFGYPKRTVSGYSLNRLNMLAAVISKHGGINLSSVDIYINIVGGMKLSEPAVDLAVCAAIISSYKNKPLPKNLCLFGEVGLLGEVRQVAREGERTKESKSLGYQIIENIKDISGLIKNYL</sequence>
<dbReference type="NCBIfam" id="TIGR00416">
    <property type="entry name" value="sms"/>
    <property type="match status" value="1"/>
</dbReference>
<dbReference type="InterPro" id="IPR020568">
    <property type="entry name" value="Ribosomal_Su5_D2-typ_SF"/>
</dbReference>
<evidence type="ECO:0000259" key="14">
    <source>
        <dbReference type="PROSITE" id="PS50162"/>
    </source>
</evidence>
<comment type="function">
    <text evidence="11">Plays a role in repairing double-strand DNA breaks, probably involving stabilizing or processing branched DNA or blocked replication forks.</text>
</comment>
<dbReference type="PROSITE" id="PS50162">
    <property type="entry name" value="RECA_2"/>
    <property type="match status" value="1"/>
</dbReference>
<feature type="short sequence motif" description="RadA KNRFG motif" evidence="11">
    <location>
        <begin position="249"/>
        <end position="253"/>
    </location>
</feature>
<comment type="domain">
    <text evidence="11">The middle region has homology to RecA with ATPase motifs including the RadA KNRFG motif, while the C-terminus is homologous to Lon protease.</text>
</comment>
<dbReference type="HAMAP" id="MF_01498">
    <property type="entry name" value="RadA_bact"/>
    <property type="match status" value="1"/>
</dbReference>
<keyword evidence="3 11" id="KW-0227">DNA damage</keyword>
<dbReference type="InterPro" id="IPR003593">
    <property type="entry name" value="AAA+_ATPase"/>
</dbReference>
<evidence type="ECO:0000313" key="15">
    <source>
        <dbReference type="EMBL" id="OGD64023.1"/>
    </source>
</evidence>
<dbReference type="GO" id="GO:0000725">
    <property type="term" value="P:recombinational repair"/>
    <property type="evidence" value="ECO:0007669"/>
    <property type="project" value="UniProtKB-UniRule"/>
</dbReference>
<evidence type="ECO:0000256" key="9">
    <source>
        <dbReference type="ARBA" id="ARBA00023125"/>
    </source>
</evidence>
<dbReference type="PANTHER" id="PTHR32472">
    <property type="entry name" value="DNA REPAIR PROTEIN RADA"/>
    <property type="match status" value="1"/>
</dbReference>
<feature type="binding site" evidence="11">
    <location>
        <begin position="96"/>
        <end position="103"/>
    </location>
    <ligand>
        <name>ATP</name>
        <dbReference type="ChEBI" id="CHEBI:30616"/>
    </ligand>
</feature>
<evidence type="ECO:0000256" key="12">
    <source>
        <dbReference type="NCBIfam" id="TIGR00416"/>
    </source>
</evidence>
<evidence type="ECO:0000256" key="8">
    <source>
        <dbReference type="ARBA" id="ARBA00023016"/>
    </source>
</evidence>
<evidence type="ECO:0000256" key="10">
    <source>
        <dbReference type="ARBA" id="ARBA00023204"/>
    </source>
</evidence>
<proteinExistence type="inferred from homology"/>
<dbReference type="AlphaFoldDB" id="A0A1F5E9I6"/>
<comment type="caution">
    <text evidence="15">The sequence shown here is derived from an EMBL/GenBank/DDBJ whole genome shotgun (WGS) entry which is preliminary data.</text>
</comment>
<feature type="domain" description="RecA family profile 1" evidence="14">
    <location>
        <begin position="67"/>
        <end position="212"/>
    </location>
</feature>
<evidence type="ECO:0000313" key="16">
    <source>
        <dbReference type="Proteomes" id="UP000178583"/>
    </source>
</evidence>